<gene>
    <name evidence="1" type="ORF">HNQ92_002609</name>
</gene>
<evidence type="ECO:0000313" key="1">
    <source>
        <dbReference type="EMBL" id="MBB5284466.1"/>
    </source>
</evidence>
<dbReference type="AlphaFoldDB" id="A0A840TJT2"/>
<dbReference type="EMBL" id="JACHGF010000003">
    <property type="protein sequence ID" value="MBB5284466.1"/>
    <property type="molecule type" value="Genomic_DNA"/>
</dbReference>
<protein>
    <submittedName>
        <fullName evidence="1">Uncharacterized protein</fullName>
    </submittedName>
</protein>
<keyword evidence="2" id="KW-1185">Reference proteome</keyword>
<reference evidence="1 2" key="1">
    <citation type="submission" date="2020-08" db="EMBL/GenBank/DDBJ databases">
        <title>Genomic Encyclopedia of Type Strains, Phase IV (KMG-IV): sequencing the most valuable type-strain genomes for metagenomic binning, comparative biology and taxonomic classification.</title>
        <authorList>
            <person name="Goeker M."/>
        </authorList>
    </citation>
    <scope>NUCLEOTIDE SEQUENCE [LARGE SCALE GENOMIC DNA]</scope>
    <source>
        <strain evidence="1 2">DSM 105074</strain>
    </source>
</reference>
<dbReference type="Proteomes" id="UP000557307">
    <property type="component" value="Unassembled WGS sequence"/>
</dbReference>
<name>A0A840TJT2_9BACT</name>
<comment type="caution">
    <text evidence="1">The sequence shown here is derived from an EMBL/GenBank/DDBJ whole genome shotgun (WGS) entry which is preliminary data.</text>
</comment>
<sequence length="72" mass="8427">MNSSDNNNYLPGRYNYIKEHQIHNEDIQSLIDKVYHDERNFMLEAFDRGTIMKAGGAVFITCLVERIDDESM</sequence>
<proteinExistence type="predicted"/>
<evidence type="ECO:0000313" key="2">
    <source>
        <dbReference type="Proteomes" id="UP000557307"/>
    </source>
</evidence>
<accession>A0A840TJT2</accession>
<organism evidence="1 2">
    <name type="scientific">Rhabdobacter roseus</name>
    <dbReference type="NCBI Taxonomy" id="1655419"/>
    <lineage>
        <taxon>Bacteria</taxon>
        <taxon>Pseudomonadati</taxon>
        <taxon>Bacteroidota</taxon>
        <taxon>Cytophagia</taxon>
        <taxon>Cytophagales</taxon>
        <taxon>Cytophagaceae</taxon>
        <taxon>Rhabdobacter</taxon>
    </lineage>
</organism>